<evidence type="ECO:0000256" key="1">
    <source>
        <dbReference type="SAM" id="MobiDB-lite"/>
    </source>
</evidence>
<dbReference type="AlphaFoldDB" id="F4PN67"/>
<organism evidence="2 3">
    <name type="scientific">Cavenderia fasciculata</name>
    <name type="common">Slime mold</name>
    <name type="synonym">Dictyostelium fasciculatum</name>
    <dbReference type="NCBI Taxonomy" id="261658"/>
    <lineage>
        <taxon>Eukaryota</taxon>
        <taxon>Amoebozoa</taxon>
        <taxon>Evosea</taxon>
        <taxon>Eumycetozoa</taxon>
        <taxon>Dictyostelia</taxon>
        <taxon>Acytosteliales</taxon>
        <taxon>Cavenderiaceae</taxon>
        <taxon>Cavenderia</taxon>
    </lineage>
</organism>
<evidence type="ECO:0000313" key="3">
    <source>
        <dbReference type="Proteomes" id="UP000007797"/>
    </source>
</evidence>
<dbReference type="Proteomes" id="UP000007797">
    <property type="component" value="Unassembled WGS sequence"/>
</dbReference>
<dbReference type="EMBL" id="GL883008">
    <property type="protein sequence ID" value="EGG22920.1"/>
    <property type="molecule type" value="Genomic_DNA"/>
</dbReference>
<evidence type="ECO:0000313" key="2">
    <source>
        <dbReference type="EMBL" id="EGG22920.1"/>
    </source>
</evidence>
<proteinExistence type="predicted"/>
<dbReference type="GeneID" id="14875518"/>
<protein>
    <submittedName>
        <fullName evidence="2">Uncharacterized protein</fullName>
    </submittedName>
</protein>
<feature type="region of interest" description="Disordered" evidence="1">
    <location>
        <begin position="53"/>
        <end position="103"/>
    </location>
</feature>
<keyword evidence="3" id="KW-1185">Reference proteome</keyword>
<dbReference type="KEGG" id="dfa:DFA_05050"/>
<sequence>MVSYNIMTKDQSVSKSTIFHESIIFANAPTSILQQWIYTTEYIATCSHSPAIQHDGRWRNESTTTANGPNGSNESNEPNESNGWNGWNEPTADGRRRWLQQPTADGWIGWQRPKYDDAAIL</sequence>
<reference evidence="3" key="1">
    <citation type="journal article" date="2011" name="Genome Res.">
        <title>Phylogeny-wide analysis of social amoeba genomes highlights ancient origins for complex intercellular communication.</title>
        <authorList>
            <person name="Heidel A.J."/>
            <person name="Lawal H.M."/>
            <person name="Felder M."/>
            <person name="Schilde C."/>
            <person name="Helps N.R."/>
            <person name="Tunggal B."/>
            <person name="Rivero F."/>
            <person name="John U."/>
            <person name="Schleicher M."/>
            <person name="Eichinger L."/>
            <person name="Platzer M."/>
            <person name="Noegel A.A."/>
            <person name="Schaap P."/>
            <person name="Gloeckner G."/>
        </authorList>
    </citation>
    <scope>NUCLEOTIDE SEQUENCE [LARGE SCALE GENOMIC DNA]</scope>
    <source>
        <strain evidence="3">SH3</strain>
    </source>
</reference>
<dbReference type="RefSeq" id="XP_004360771.1">
    <property type="nucleotide sequence ID" value="XM_004360714.1"/>
</dbReference>
<gene>
    <name evidence="2" type="ORF">DFA_05050</name>
</gene>
<name>F4PN67_CACFS</name>
<feature type="compositionally biased region" description="Low complexity" evidence="1">
    <location>
        <begin position="67"/>
        <end position="90"/>
    </location>
</feature>
<accession>F4PN67</accession>